<dbReference type="Proteomes" id="UP000252519">
    <property type="component" value="Unassembled WGS sequence"/>
</dbReference>
<keyword evidence="2" id="KW-1185">Reference proteome</keyword>
<organism evidence="1 2">
    <name type="scientific">Ancylostoma caninum</name>
    <name type="common">Dog hookworm</name>
    <dbReference type="NCBI Taxonomy" id="29170"/>
    <lineage>
        <taxon>Eukaryota</taxon>
        <taxon>Metazoa</taxon>
        <taxon>Ecdysozoa</taxon>
        <taxon>Nematoda</taxon>
        <taxon>Chromadorea</taxon>
        <taxon>Rhabditida</taxon>
        <taxon>Rhabditina</taxon>
        <taxon>Rhabditomorpha</taxon>
        <taxon>Strongyloidea</taxon>
        <taxon>Ancylostomatidae</taxon>
        <taxon>Ancylostomatinae</taxon>
        <taxon>Ancylostoma</taxon>
    </lineage>
</organism>
<comment type="caution">
    <text evidence="1">The sequence shown here is derived from an EMBL/GenBank/DDBJ whole genome shotgun (WGS) entry which is preliminary data.</text>
</comment>
<gene>
    <name evidence="1" type="ORF">ANCCAN_00908</name>
</gene>
<dbReference type="AlphaFoldDB" id="A0A368H8I1"/>
<proteinExistence type="predicted"/>
<evidence type="ECO:0000313" key="1">
    <source>
        <dbReference type="EMBL" id="RCN52913.1"/>
    </source>
</evidence>
<name>A0A368H8I1_ANCCA</name>
<dbReference type="OrthoDB" id="10401164at2759"/>
<evidence type="ECO:0000313" key="2">
    <source>
        <dbReference type="Proteomes" id="UP000252519"/>
    </source>
</evidence>
<reference evidence="1 2" key="1">
    <citation type="submission" date="2014-10" db="EMBL/GenBank/DDBJ databases">
        <title>Draft genome of the hookworm Ancylostoma caninum.</title>
        <authorList>
            <person name="Mitreva M."/>
        </authorList>
    </citation>
    <scope>NUCLEOTIDE SEQUENCE [LARGE SCALE GENOMIC DNA]</scope>
    <source>
        <strain evidence="1 2">Baltimore</strain>
    </source>
</reference>
<protein>
    <submittedName>
        <fullName evidence="1">Uncharacterized protein</fullName>
    </submittedName>
</protein>
<accession>A0A368H8I1</accession>
<sequence length="89" mass="10217">MVVMEDIQDMAMVDTAACHTTEVAMAARGVTVAMDDHGEDMEDMDTLECMVEEDSELVFSQECYSDEQPWIEYFNMIFYANIILFIKVI</sequence>
<dbReference type="EMBL" id="JOJR01000004">
    <property type="protein sequence ID" value="RCN52913.1"/>
    <property type="molecule type" value="Genomic_DNA"/>
</dbReference>